<accession>A0A2G1DKF9</accession>
<dbReference type="RefSeq" id="WP_099341319.1">
    <property type="nucleotide sequence ID" value="NZ_CP032098.1"/>
</dbReference>
<evidence type="ECO:0000313" key="3">
    <source>
        <dbReference type="Proteomes" id="UP000221222"/>
    </source>
</evidence>
<dbReference type="EMBL" id="CP032098">
    <property type="protein sequence ID" value="AXX92533.1"/>
    <property type="molecule type" value="Genomic_DNA"/>
</dbReference>
<reference evidence="1 4" key="2">
    <citation type="submission" date="2018-08" db="EMBL/GenBank/DDBJ databases">
        <title>Complete genome of the Arcobacter molluscorum type strain LMG 25693.</title>
        <authorList>
            <person name="Miller W.G."/>
            <person name="Yee E."/>
            <person name="Bono J.L."/>
        </authorList>
    </citation>
    <scope>NUCLEOTIDE SEQUENCE [LARGE SCALE GENOMIC DNA]</scope>
    <source>
        <strain evidence="1 4">CECT 7696</strain>
    </source>
</reference>
<protein>
    <submittedName>
        <fullName evidence="2">Uncharacterized protein</fullName>
    </submittedName>
</protein>
<evidence type="ECO:0000313" key="2">
    <source>
        <dbReference type="EMBL" id="PHO18959.1"/>
    </source>
</evidence>
<dbReference type="Proteomes" id="UP000262712">
    <property type="component" value="Chromosome"/>
</dbReference>
<dbReference type="AlphaFoldDB" id="A0A2G1DKF9"/>
<name>A0A2G1DKF9_9BACT</name>
<dbReference type="EMBL" id="NXFY01000002">
    <property type="protein sequence ID" value="PHO18959.1"/>
    <property type="molecule type" value="Genomic_DNA"/>
</dbReference>
<keyword evidence="3" id="KW-1185">Reference proteome</keyword>
<dbReference type="KEGG" id="amol:AMOL_1564"/>
<evidence type="ECO:0000313" key="1">
    <source>
        <dbReference type="EMBL" id="AXX92533.1"/>
    </source>
</evidence>
<gene>
    <name evidence="1" type="ORF">AMOL_1564</name>
    <name evidence="2" type="ORF">CPU12_01560</name>
</gene>
<reference evidence="2 3" key="1">
    <citation type="submission" date="2017-09" db="EMBL/GenBank/DDBJ databases">
        <title>Arcobacter canalis sp. nov., a new species isolated from a water canal contaminated with urban sewage.</title>
        <authorList>
            <person name="Perez-Cataluna A."/>
            <person name="Salas-Masso N."/>
            <person name="Figueras M.J."/>
        </authorList>
    </citation>
    <scope>NUCLEOTIDE SEQUENCE [LARGE SCALE GENOMIC DNA]</scope>
    <source>
        <strain evidence="2 3">F98-3</strain>
    </source>
</reference>
<proteinExistence type="predicted"/>
<evidence type="ECO:0000313" key="4">
    <source>
        <dbReference type="Proteomes" id="UP000262712"/>
    </source>
</evidence>
<dbReference type="Proteomes" id="UP000221222">
    <property type="component" value="Unassembled WGS sequence"/>
</dbReference>
<sequence length="182" mass="21480">MIRIILVLLFFFSNIYAWEKCLYSSIKDDELLTAFNDCAKIDKNQKLQIKQYHKSNIKFYDNLTCIYVSKKTYYYHKNGTSFQAVPFDNGCDYFDENKLARVIINNKISYVNKDLKIILPTNFFYATRFYNKKAIVCNNGIKKIKDGEHFFYRGGVCNLMNLKGELLLKENTTFEEVSKLLK</sequence>
<organism evidence="2 3">
    <name type="scientific">Malaciobacter molluscorum LMG 25693</name>
    <dbReference type="NCBI Taxonomy" id="870501"/>
    <lineage>
        <taxon>Bacteria</taxon>
        <taxon>Pseudomonadati</taxon>
        <taxon>Campylobacterota</taxon>
        <taxon>Epsilonproteobacteria</taxon>
        <taxon>Campylobacterales</taxon>
        <taxon>Arcobacteraceae</taxon>
        <taxon>Malaciobacter</taxon>
    </lineage>
</organism>